<sequence length="65" mass="7970">MKFSYRRCSPKGLWDMFCTSEWYLQQMLTRILQKLMLLTSYSSTQKFSKNQLNFPQKELVIIRFH</sequence>
<name>A0A0A8YP28_ARUDO</name>
<reference evidence="1" key="1">
    <citation type="submission" date="2014-09" db="EMBL/GenBank/DDBJ databases">
        <authorList>
            <person name="Magalhaes I.L.F."/>
            <person name="Oliveira U."/>
            <person name="Santos F.R."/>
            <person name="Vidigal T.H.D.A."/>
            <person name="Brescovit A.D."/>
            <person name="Santos A.J."/>
        </authorList>
    </citation>
    <scope>NUCLEOTIDE SEQUENCE</scope>
    <source>
        <tissue evidence="1">Shoot tissue taken approximately 20 cm above the soil surface</tissue>
    </source>
</reference>
<proteinExistence type="predicted"/>
<dbReference type="AlphaFoldDB" id="A0A0A8YP28"/>
<evidence type="ECO:0000313" key="1">
    <source>
        <dbReference type="EMBL" id="JAD27656.1"/>
    </source>
</evidence>
<organism evidence="1">
    <name type="scientific">Arundo donax</name>
    <name type="common">Giant reed</name>
    <name type="synonym">Donax arundinaceus</name>
    <dbReference type="NCBI Taxonomy" id="35708"/>
    <lineage>
        <taxon>Eukaryota</taxon>
        <taxon>Viridiplantae</taxon>
        <taxon>Streptophyta</taxon>
        <taxon>Embryophyta</taxon>
        <taxon>Tracheophyta</taxon>
        <taxon>Spermatophyta</taxon>
        <taxon>Magnoliopsida</taxon>
        <taxon>Liliopsida</taxon>
        <taxon>Poales</taxon>
        <taxon>Poaceae</taxon>
        <taxon>PACMAD clade</taxon>
        <taxon>Arundinoideae</taxon>
        <taxon>Arundineae</taxon>
        <taxon>Arundo</taxon>
    </lineage>
</organism>
<protein>
    <submittedName>
        <fullName evidence="1">Uncharacterized protein</fullName>
    </submittedName>
</protein>
<reference evidence="1" key="2">
    <citation type="journal article" date="2015" name="Data Brief">
        <title>Shoot transcriptome of the giant reed, Arundo donax.</title>
        <authorList>
            <person name="Barrero R.A."/>
            <person name="Guerrero F.D."/>
            <person name="Moolhuijzen P."/>
            <person name="Goolsby J.A."/>
            <person name="Tidwell J."/>
            <person name="Bellgard S.E."/>
            <person name="Bellgard M.I."/>
        </authorList>
    </citation>
    <scope>NUCLEOTIDE SEQUENCE</scope>
    <source>
        <tissue evidence="1">Shoot tissue taken approximately 20 cm above the soil surface</tissue>
    </source>
</reference>
<dbReference type="EMBL" id="GBRH01270239">
    <property type="protein sequence ID" value="JAD27656.1"/>
    <property type="molecule type" value="Transcribed_RNA"/>
</dbReference>
<accession>A0A0A8YP28</accession>